<organism evidence="2 3">
    <name type="scientific">Polarella glacialis</name>
    <name type="common">Dinoflagellate</name>
    <dbReference type="NCBI Taxonomy" id="89957"/>
    <lineage>
        <taxon>Eukaryota</taxon>
        <taxon>Sar</taxon>
        <taxon>Alveolata</taxon>
        <taxon>Dinophyceae</taxon>
        <taxon>Suessiales</taxon>
        <taxon>Suessiaceae</taxon>
        <taxon>Polarella</taxon>
    </lineage>
</organism>
<keyword evidence="1" id="KW-1133">Transmembrane helix</keyword>
<name>A0A813KZE8_POLGL</name>
<sequence length="119" mass="13440">MLQLSSSLGLAWSDAWDALGLRRQVELAWPLTSGSLFWTPVHMLPAKVRRGRGSKHWLGCHWTVLPFLPLLSGIIFLTSGCSLPWSVWVPIKLQRLRSELWAPAREDCGCRTRAVSYPT</sequence>
<reference evidence="2" key="1">
    <citation type="submission" date="2021-02" db="EMBL/GenBank/DDBJ databases">
        <authorList>
            <person name="Dougan E. K."/>
            <person name="Rhodes N."/>
            <person name="Thang M."/>
            <person name="Chan C."/>
        </authorList>
    </citation>
    <scope>NUCLEOTIDE SEQUENCE</scope>
</reference>
<dbReference type="AlphaFoldDB" id="A0A813KZE8"/>
<evidence type="ECO:0000313" key="2">
    <source>
        <dbReference type="EMBL" id="CAE8718530.1"/>
    </source>
</evidence>
<keyword evidence="1" id="KW-0812">Transmembrane</keyword>
<comment type="caution">
    <text evidence="2">The sequence shown here is derived from an EMBL/GenBank/DDBJ whole genome shotgun (WGS) entry which is preliminary data.</text>
</comment>
<proteinExistence type="predicted"/>
<evidence type="ECO:0000256" key="1">
    <source>
        <dbReference type="SAM" id="Phobius"/>
    </source>
</evidence>
<keyword evidence="1" id="KW-0472">Membrane</keyword>
<dbReference type="EMBL" id="CAJNNW010033381">
    <property type="protein sequence ID" value="CAE8718530.1"/>
    <property type="molecule type" value="Genomic_DNA"/>
</dbReference>
<feature type="transmembrane region" description="Helical" evidence="1">
    <location>
        <begin position="67"/>
        <end position="88"/>
    </location>
</feature>
<evidence type="ECO:0000313" key="3">
    <source>
        <dbReference type="Proteomes" id="UP000626109"/>
    </source>
</evidence>
<protein>
    <submittedName>
        <fullName evidence="2">Uncharacterized protein</fullName>
    </submittedName>
</protein>
<dbReference type="Proteomes" id="UP000626109">
    <property type="component" value="Unassembled WGS sequence"/>
</dbReference>
<gene>
    <name evidence="2" type="ORF">PGLA2088_LOCUS40121</name>
</gene>
<accession>A0A813KZE8</accession>